<dbReference type="EMBL" id="BMAV01017670">
    <property type="protein sequence ID" value="GFY69508.1"/>
    <property type="molecule type" value="Genomic_DNA"/>
</dbReference>
<evidence type="ECO:0000313" key="1">
    <source>
        <dbReference type="EMBL" id="GFY69508.1"/>
    </source>
</evidence>
<dbReference type="AlphaFoldDB" id="A0A8X6YF25"/>
<proteinExistence type="predicted"/>
<accession>A0A8X6YF25</accession>
<reference evidence="1" key="1">
    <citation type="submission" date="2020-08" db="EMBL/GenBank/DDBJ databases">
        <title>Multicomponent nature underlies the extraordinary mechanical properties of spider dragline silk.</title>
        <authorList>
            <person name="Kono N."/>
            <person name="Nakamura H."/>
            <person name="Mori M."/>
            <person name="Yoshida Y."/>
            <person name="Ohtoshi R."/>
            <person name="Malay A.D."/>
            <person name="Moran D.A.P."/>
            <person name="Tomita M."/>
            <person name="Numata K."/>
            <person name="Arakawa K."/>
        </authorList>
    </citation>
    <scope>NUCLEOTIDE SEQUENCE</scope>
</reference>
<sequence>MLLETGRDLTPLLTLTEGPHESTTLLMLMVFPASVKQRTRETPASAPAASHRAPMLGPSPLSLTTFPRCPCCRCSRRLGAPRLWGVLGTELPLWASAPAAAVASGFLDFGPGRSFPLPQLLLLHGNALGLGQGPPLGPAAAGLLRWCLWTWKRV</sequence>
<gene>
    <name evidence="1" type="ORF">TNIN_172441</name>
</gene>
<dbReference type="Proteomes" id="UP000886998">
    <property type="component" value="Unassembled WGS sequence"/>
</dbReference>
<protein>
    <submittedName>
        <fullName evidence="1">Uncharacterized protein</fullName>
    </submittedName>
</protein>
<name>A0A8X6YF25_9ARAC</name>
<comment type="caution">
    <text evidence="1">The sequence shown here is derived from an EMBL/GenBank/DDBJ whole genome shotgun (WGS) entry which is preliminary data.</text>
</comment>
<keyword evidence="2" id="KW-1185">Reference proteome</keyword>
<organism evidence="1 2">
    <name type="scientific">Trichonephila inaurata madagascariensis</name>
    <dbReference type="NCBI Taxonomy" id="2747483"/>
    <lineage>
        <taxon>Eukaryota</taxon>
        <taxon>Metazoa</taxon>
        <taxon>Ecdysozoa</taxon>
        <taxon>Arthropoda</taxon>
        <taxon>Chelicerata</taxon>
        <taxon>Arachnida</taxon>
        <taxon>Araneae</taxon>
        <taxon>Araneomorphae</taxon>
        <taxon>Entelegynae</taxon>
        <taxon>Araneoidea</taxon>
        <taxon>Nephilidae</taxon>
        <taxon>Trichonephila</taxon>
        <taxon>Trichonephila inaurata</taxon>
    </lineage>
</organism>
<evidence type="ECO:0000313" key="2">
    <source>
        <dbReference type="Proteomes" id="UP000886998"/>
    </source>
</evidence>